<gene>
    <name evidence="2" type="ORF">EV644_103684</name>
</gene>
<dbReference type="Proteomes" id="UP000295818">
    <property type="component" value="Unassembled WGS sequence"/>
</dbReference>
<sequence>MLRPLITVTAAVVLLAGCSGGDDKVSDSGPDDGGRSASPTPTAPELASFDPPKAFAALSAIAEPRTEDSSVDTARAGMVGQTSLYANRTAITGRTLAGSSWQVLAKEVQTTRTTDFTGPMAVQLDGKEVIATAYIQDVQGSGTQKSHGQINFQWIDPAEGKVITSIAFDLTPALGPGNGGGRILSQAYDAATGQVVIALTVSSPDGTAKIEDLSVYADPKARKATAIPSLKAAGVLNGVVIAAKGQQGEGKRSLSIATVDGATGTVKKATPVPGKNYLSALGTGGRRAYLHGTGFVEGGLGHFVSSIYSVDIASGAIVETKRAETPSRSEGYTCFSDHATALVCNGNASQGKDEILAFDETTGKQSWGYTSESANRVVPDVTTVYNGAVYGLAGDQPVVMDAKTGQDVPVPTPTPSATPSDGTTPSEGGDSEVSPSDGNSPSDGPTLGGKNMGGWGDTSLIWGKPQSPQMVSKYGSTYLLDPGGKAPMGTEKIFVVQKAIG</sequence>
<reference evidence="2 3" key="1">
    <citation type="journal article" date="2015" name="Stand. Genomic Sci.">
        <title>Genomic Encyclopedia of Bacterial and Archaeal Type Strains, Phase III: the genomes of soil and plant-associated and newly described type strains.</title>
        <authorList>
            <person name="Whitman W.B."/>
            <person name="Woyke T."/>
            <person name="Klenk H.P."/>
            <person name="Zhou Y."/>
            <person name="Lilburn T.G."/>
            <person name="Beck B.J."/>
            <person name="De Vos P."/>
            <person name="Vandamme P."/>
            <person name="Eisen J.A."/>
            <person name="Garrity G."/>
            <person name="Hugenholtz P."/>
            <person name="Kyrpides N.C."/>
        </authorList>
    </citation>
    <scope>NUCLEOTIDE SEQUENCE [LARGE SCALE GENOMIC DNA]</scope>
    <source>
        <strain evidence="2 3">VKM Ac-2538</strain>
    </source>
</reference>
<feature type="region of interest" description="Disordered" evidence="1">
    <location>
        <begin position="403"/>
        <end position="467"/>
    </location>
</feature>
<feature type="compositionally biased region" description="Low complexity" evidence="1">
    <location>
        <begin position="434"/>
        <end position="445"/>
    </location>
</feature>
<keyword evidence="3" id="KW-1185">Reference proteome</keyword>
<organism evidence="2 3">
    <name type="scientific">Kribbella orskensis</name>
    <dbReference type="NCBI Taxonomy" id="2512216"/>
    <lineage>
        <taxon>Bacteria</taxon>
        <taxon>Bacillati</taxon>
        <taxon>Actinomycetota</taxon>
        <taxon>Actinomycetes</taxon>
        <taxon>Propionibacteriales</taxon>
        <taxon>Kribbellaceae</taxon>
        <taxon>Kribbella</taxon>
    </lineage>
</organism>
<dbReference type="InterPro" id="IPR015915">
    <property type="entry name" value="Kelch-typ_b-propeller"/>
</dbReference>
<comment type="caution">
    <text evidence="2">The sequence shown here is derived from an EMBL/GenBank/DDBJ whole genome shotgun (WGS) entry which is preliminary data.</text>
</comment>
<protein>
    <recommendedName>
        <fullName evidence="4">Pyrroloquinoline-quinone binding quinoprotein</fullName>
    </recommendedName>
</protein>
<evidence type="ECO:0008006" key="4">
    <source>
        <dbReference type="Google" id="ProtNLM"/>
    </source>
</evidence>
<name>A0ABY2BQT5_9ACTN</name>
<feature type="region of interest" description="Disordered" evidence="1">
    <location>
        <begin position="21"/>
        <end position="49"/>
    </location>
</feature>
<evidence type="ECO:0000313" key="3">
    <source>
        <dbReference type="Proteomes" id="UP000295818"/>
    </source>
</evidence>
<evidence type="ECO:0000256" key="1">
    <source>
        <dbReference type="SAM" id="MobiDB-lite"/>
    </source>
</evidence>
<evidence type="ECO:0000313" key="2">
    <source>
        <dbReference type="EMBL" id="TCO27979.1"/>
    </source>
</evidence>
<feature type="compositionally biased region" description="Gly residues" evidence="1">
    <location>
        <begin position="446"/>
        <end position="456"/>
    </location>
</feature>
<dbReference type="RefSeq" id="WP_132196994.1">
    <property type="nucleotide sequence ID" value="NZ_SLWM01000003.1"/>
</dbReference>
<dbReference type="SUPFAM" id="SSF69304">
    <property type="entry name" value="Tricorn protease N-terminal domain"/>
    <property type="match status" value="1"/>
</dbReference>
<dbReference type="PROSITE" id="PS51257">
    <property type="entry name" value="PROKAR_LIPOPROTEIN"/>
    <property type="match status" value="1"/>
</dbReference>
<dbReference type="EMBL" id="SLWM01000003">
    <property type="protein sequence ID" value="TCO27979.1"/>
    <property type="molecule type" value="Genomic_DNA"/>
</dbReference>
<proteinExistence type="predicted"/>
<feature type="compositionally biased region" description="Low complexity" evidence="1">
    <location>
        <begin position="417"/>
        <end position="426"/>
    </location>
</feature>
<dbReference type="Gene3D" id="2.120.10.80">
    <property type="entry name" value="Kelch-type beta propeller"/>
    <property type="match status" value="1"/>
</dbReference>
<accession>A0ABY2BQT5</accession>